<keyword evidence="9 20" id="KW-0732">Signal</keyword>
<dbReference type="PROSITE" id="PS51257">
    <property type="entry name" value="PROKAR_LIPOPROTEIN"/>
    <property type="match status" value="1"/>
</dbReference>
<dbReference type="GO" id="GO:0031966">
    <property type="term" value="C:mitochondrial membrane"/>
    <property type="evidence" value="ECO:0007669"/>
    <property type="project" value="UniProtKB-SubCell"/>
</dbReference>
<keyword evidence="10" id="KW-0653">Protein transport</keyword>
<dbReference type="GO" id="GO:0000139">
    <property type="term" value="C:Golgi membrane"/>
    <property type="evidence" value="ECO:0007669"/>
    <property type="project" value="UniProtKB-SubCell"/>
</dbReference>
<comment type="subcellular location">
    <subcellularLocation>
        <location evidence="2">Cytoplasmic vesicle membrane</location>
        <topology evidence="2">Single-pass type I membrane protein</topology>
    </subcellularLocation>
    <subcellularLocation>
        <location evidence="4">Golgi apparatus membrane</location>
        <topology evidence="4">Single-pass type I membrane protein</topology>
    </subcellularLocation>
    <subcellularLocation>
        <location evidence="1">Mitochondrion membrane</location>
        <topology evidence="1">Single-pass membrane protein</topology>
    </subcellularLocation>
    <subcellularLocation>
        <location evidence="3">Preautophagosomal structure membrane</location>
        <topology evidence="3">Single-pass type I membrane protein</topology>
    </subcellularLocation>
</comment>
<feature type="domain" description="MRH" evidence="21">
    <location>
        <begin position="20"/>
        <end position="210"/>
    </location>
</feature>
<evidence type="ECO:0000256" key="7">
    <source>
        <dbReference type="ARBA" id="ARBA00022448"/>
    </source>
</evidence>
<keyword evidence="11 19" id="KW-1133">Transmembrane helix</keyword>
<comment type="similarity">
    <text evidence="5">Belongs to the ATG27 family.</text>
</comment>
<keyword evidence="8 19" id="KW-0812">Transmembrane</keyword>
<dbReference type="RefSeq" id="XP_002836655.1">
    <property type="nucleotide sequence ID" value="XM_002836609.1"/>
</dbReference>
<dbReference type="GO" id="GO:0030659">
    <property type="term" value="C:cytoplasmic vesicle membrane"/>
    <property type="evidence" value="ECO:0007669"/>
    <property type="project" value="UniProtKB-SubCell"/>
</dbReference>
<evidence type="ECO:0000256" key="11">
    <source>
        <dbReference type="ARBA" id="ARBA00022989"/>
    </source>
</evidence>
<dbReference type="InParanoid" id="D5G8K3"/>
<gene>
    <name evidence="22" type="ORF">GSTUM_00002982001</name>
</gene>
<dbReference type="EMBL" id="FN430047">
    <property type="protein sequence ID" value="CAZ80846.1"/>
    <property type="molecule type" value="Genomic_DNA"/>
</dbReference>
<keyword evidence="15 19" id="KW-0472">Membrane</keyword>
<keyword evidence="16" id="KW-1015">Disulfide bond</keyword>
<dbReference type="eggNOG" id="ENOG502S1VT">
    <property type="taxonomic scope" value="Eukaryota"/>
</dbReference>
<evidence type="ECO:0000256" key="12">
    <source>
        <dbReference type="ARBA" id="ARBA00023006"/>
    </source>
</evidence>
<accession>D5G8K3</accession>
<keyword evidence="17" id="KW-0968">Cytoplasmic vesicle</keyword>
<dbReference type="SUPFAM" id="SSF50911">
    <property type="entry name" value="Mannose 6-phosphate receptor domain"/>
    <property type="match status" value="1"/>
</dbReference>
<reference evidence="22 23" key="1">
    <citation type="journal article" date="2010" name="Nature">
        <title>Perigord black truffle genome uncovers evolutionary origins and mechanisms of symbiosis.</title>
        <authorList>
            <person name="Martin F."/>
            <person name="Kohler A."/>
            <person name="Murat C."/>
            <person name="Balestrini R."/>
            <person name="Coutinho P.M."/>
            <person name="Jaillon O."/>
            <person name="Montanini B."/>
            <person name="Morin E."/>
            <person name="Noel B."/>
            <person name="Percudani R."/>
            <person name="Porcel B."/>
            <person name="Rubini A."/>
            <person name="Amicucci A."/>
            <person name="Amselem J."/>
            <person name="Anthouard V."/>
            <person name="Arcioni S."/>
            <person name="Artiguenave F."/>
            <person name="Aury J.M."/>
            <person name="Ballario P."/>
            <person name="Bolchi A."/>
            <person name="Brenna A."/>
            <person name="Brun A."/>
            <person name="Buee M."/>
            <person name="Cantarel B."/>
            <person name="Chevalier G."/>
            <person name="Couloux A."/>
            <person name="Da Silva C."/>
            <person name="Denoeud F."/>
            <person name="Duplessis S."/>
            <person name="Ghignone S."/>
            <person name="Hilselberger B."/>
            <person name="Iotti M."/>
            <person name="Marcais B."/>
            <person name="Mello A."/>
            <person name="Miranda M."/>
            <person name="Pacioni G."/>
            <person name="Quesneville H."/>
            <person name="Riccioni C."/>
            <person name="Ruotolo R."/>
            <person name="Splivallo R."/>
            <person name="Stocchi V."/>
            <person name="Tisserant E."/>
            <person name="Viscomi A.R."/>
            <person name="Zambonelli A."/>
            <person name="Zampieri E."/>
            <person name="Henrissat B."/>
            <person name="Lebrun M.H."/>
            <person name="Paolocci F."/>
            <person name="Bonfante P."/>
            <person name="Ottonello S."/>
            <person name="Wincker P."/>
        </authorList>
    </citation>
    <scope>NUCLEOTIDE SEQUENCE [LARGE SCALE GENOMIC DNA]</scope>
    <source>
        <strain evidence="22 23">Mel28</strain>
    </source>
</reference>
<protein>
    <recommendedName>
        <fullName evidence="6">Autophagy-related protein 27</fullName>
    </recommendedName>
</protein>
<evidence type="ECO:0000256" key="4">
    <source>
        <dbReference type="ARBA" id="ARBA00004614"/>
    </source>
</evidence>
<name>D5G8K3_TUBMM</name>
<dbReference type="GO" id="GO:0034045">
    <property type="term" value="C:phagophore assembly site membrane"/>
    <property type="evidence" value="ECO:0007669"/>
    <property type="project" value="UniProtKB-SubCell"/>
</dbReference>
<dbReference type="KEGG" id="tml:GSTUM_00002982001"/>
<evidence type="ECO:0000313" key="23">
    <source>
        <dbReference type="Proteomes" id="UP000006911"/>
    </source>
</evidence>
<organism evidence="22 23">
    <name type="scientific">Tuber melanosporum (strain Mel28)</name>
    <name type="common">Perigord black truffle</name>
    <dbReference type="NCBI Taxonomy" id="656061"/>
    <lineage>
        <taxon>Eukaryota</taxon>
        <taxon>Fungi</taxon>
        <taxon>Dikarya</taxon>
        <taxon>Ascomycota</taxon>
        <taxon>Pezizomycotina</taxon>
        <taxon>Pezizomycetes</taxon>
        <taxon>Pezizales</taxon>
        <taxon>Tuberaceae</taxon>
        <taxon>Tuber</taxon>
    </lineage>
</organism>
<dbReference type="Gene3D" id="2.70.130.10">
    <property type="entry name" value="Mannose-6-phosphate receptor binding domain"/>
    <property type="match status" value="1"/>
</dbReference>
<evidence type="ECO:0000256" key="9">
    <source>
        <dbReference type="ARBA" id="ARBA00022729"/>
    </source>
</evidence>
<keyword evidence="13" id="KW-0333">Golgi apparatus</keyword>
<dbReference type="GO" id="GO:0006914">
    <property type="term" value="P:autophagy"/>
    <property type="evidence" value="ECO:0007669"/>
    <property type="project" value="UniProtKB-KW"/>
</dbReference>
<evidence type="ECO:0000256" key="2">
    <source>
        <dbReference type="ARBA" id="ARBA00004358"/>
    </source>
</evidence>
<evidence type="ECO:0000256" key="8">
    <source>
        <dbReference type="ARBA" id="ARBA00022692"/>
    </source>
</evidence>
<dbReference type="GO" id="GO:0015031">
    <property type="term" value="P:protein transport"/>
    <property type="evidence" value="ECO:0007669"/>
    <property type="project" value="UniProtKB-KW"/>
</dbReference>
<dbReference type="HOGENOM" id="CLU_047751_0_0_1"/>
<evidence type="ECO:0000313" key="22">
    <source>
        <dbReference type="EMBL" id="CAZ80846.1"/>
    </source>
</evidence>
<evidence type="ECO:0000256" key="3">
    <source>
        <dbReference type="ARBA" id="ARBA00004472"/>
    </source>
</evidence>
<feature type="chain" id="PRO_5003072010" description="Autophagy-related protein 27" evidence="20">
    <location>
        <begin position="19"/>
        <end position="297"/>
    </location>
</feature>
<evidence type="ECO:0000256" key="16">
    <source>
        <dbReference type="ARBA" id="ARBA00023157"/>
    </source>
</evidence>
<evidence type="ECO:0000256" key="13">
    <source>
        <dbReference type="ARBA" id="ARBA00023034"/>
    </source>
</evidence>
<evidence type="ECO:0000256" key="5">
    <source>
        <dbReference type="ARBA" id="ARBA00005363"/>
    </source>
</evidence>
<dbReference type="AlphaFoldDB" id="D5G8K3"/>
<dbReference type="Pfam" id="PF09451">
    <property type="entry name" value="ATG27"/>
    <property type="match status" value="1"/>
</dbReference>
<dbReference type="GeneID" id="9186066"/>
<keyword evidence="23" id="KW-1185">Reference proteome</keyword>
<dbReference type="InterPro" id="IPR018939">
    <property type="entry name" value="Autophagy-rel_prot_27"/>
</dbReference>
<feature type="transmembrane region" description="Helical" evidence="19">
    <location>
        <begin position="223"/>
        <end position="243"/>
    </location>
</feature>
<evidence type="ECO:0000256" key="17">
    <source>
        <dbReference type="ARBA" id="ARBA00023329"/>
    </source>
</evidence>
<dbReference type="PROSITE" id="PS51914">
    <property type="entry name" value="MRH"/>
    <property type="match status" value="1"/>
</dbReference>
<dbReference type="InterPro" id="IPR044865">
    <property type="entry name" value="MRH_dom"/>
</dbReference>
<evidence type="ECO:0000256" key="10">
    <source>
        <dbReference type="ARBA" id="ARBA00022927"/>
    </source>
</evidence>
<evidence type="ECO:0000256" key="6">
    <source>
        <dbReference type="ARBA" id="ARBA00013776"/>
    </source>
</evidence>
<dbReference type="STRING" id="656061.D5G8K3"/>
<dbReference type="InterPro" id="IPR009011">
    <property type="entry name" value="Man6P_isomerase_rcpt-bd_dom_sf"/>
</dbReference>
<evidence type="ECO:0000256" key="14">
    <source>
        <dbReference type="ARBA" id="ARBA00023128"/>
    </source>
</evidence>
<dbReference type="Proteomes" id="UP000006911">
    <property type="component" value="Unassembled WGS sequence"/>
</dbReference>
<feature type="signal peptide" evidence="20">
    <location>
        <begin position="1"/>
        <end position="18"/>
    </location>
</feature>
<evidence type="ECO:0000256" key="15">
    <source>
        <dbReference type="ARBA" id="ARBA00023136"/>
    </source>
</evidence>
<keyword evidence="7" id="KW-0813">Transport</keyword>
<dbReference type="PANTHER" id="PTHR15071:SF13">
    <property type="entry name" value="AUTOPHAGY-RELATED PROTEIN 27"/>
    <property type="match status" value="1"/>
</dbReference>
<dbReference type="OMA" id="GSSHWGF"/>
<keyword evidence="12" id="KW-0072">Autophagy</keyword>
<evidence type="ECO:0000256" key="20">
    <source>
        <dbReference type="SAM" id="SignalP"/>
    </source>
</evidence>
<dbReference type="PANTHER" id="PTHR15071">
    <property type="entry name" value="MANNOSE-6-PHOSPHATE RECEPTOR FAMILY MEMBER"/>
    <property type="match status" value="1"/>
</dbReference>
<evidence type="ECO:0000256" key="18">
    <source>
        <dbReference type="SAM" id="MobiDB-lite"/>
    </source>
</evidence>
<evidence type="ECO:0000259" key="21">
    <source>
        <dbReference type="PROSITE" id="PS51914"/>
    </source>
</evidence>
<proteinExistence type="inferred from homology"/>
<feature type="region of interest" description="Disordered" evidence="18">
    <location>
        <begin position="156"/>
        <end position="181"/>
    </location>
</feature>
<keyword evidence="14" id="KW-0496">Mitochondrion</keyword>
<evidence type="ECO:0000256" key="1">
    <source>
        <dbReference type="ARBA" id="ARBA00004304"/>
    </source>
</evidence>
<sequence>MRLYQCSVIAALSSVALASFSCEAVVDGIKWSLKELQGPYSVTTGEESFPTVTNTTWTINPCGPIQKNKVDHPKAQCPHGTQVCGIERVTDDGGTTSIHKIIPIAGDIDGRRVDEKVTRLKTSESHADSGKEGLRVVLNGGLYEKKPQQAVVEFICDPEKTDGDKGSEKKDPKEGESAEEQSLKFINYDTTNAERNVLRLEWRTKYACESLEKDPDADQGHHWGFFTWFIIILFLGVAAYLIFGSWLNHNRYGARGWDLLPHSDTIRDLPYLLKDWARRVLGTLQGRGGGRGGYSAV</sequence>
<feature type="compositionally biased region" description="Basic and acidic residues" evidence="18">
    <location>
        <begin position="157"/>
        <end position="176"/>
    </location>
</feature>
<evidence type="ECO:0000256" key="19">
    <source>
        <dbReference type="SAM" id="Phobius"/>
    </source>
</evidence>